<feature type="region of interest" description="Disordered" evidence="1">
    <location>
        <begin position="1"/>
        <end position="67"/>
    </location>
</feature>
<feature type="compositionally biased region" description="Basic residues" evidence="1">
    <location>
        <begin position="19"/>
        <end position="33"/>
    </location>
</feature>
<feature type="region of interest" description="Disordered" evidence="1">
    <location>
        <begin position="183"/>
        <end position="202"/>
    </location>
</feature>
<evidence type="ECO:0000313" key="3">
    <source>
        <dbReference type="Proteomes" id="UP000478008"/>
    </source>
</evidence>
<sequence>MSEGNTPAEKPASHGSSGNKHRRPRHGRNKQKKNGKDSNDSNRGPNRNSKNRSRKNKKNNKNGNGRQLFLEIKKLTNEIKPITVNGKVVEDISGSVNDHIHSLIEDKANEESIYLTFMVQPSDPDFPYDLDFLNVSLEIPQTYPKRAPSPTITVLNDEIPKGFSANIEIGFRQIVATVLHNRSAGKGSKKGNESNSDKQEEEIKVVGGNDLLGMMKTLDKYLEKFLSMKRRETVKIVKVIKKYDEDAKAQELEKKRRQEEKKRKKQLEAQAVDEESLKKRNEEVEKFKQRLQDSNLRIFKDNSKATVFKLDLAFQEESFSIEIENSKEITYDKLPVKLTVPKAYLSSLKKPLKLELDMSSQYNLKMMSSLEDQNSQVIFGKLINNMAANFDYMASDVAKINCGDNTNELRSITSQLNEFIENIQKFIGMRADFVKWYEDRKILNKKLLIEQQTDR</sequence>
<gene>
    <name evidence="2" type="ORF">DEBR0S3_08086G</name>
</gene>
<keyword evidence="3" id="KW-1185">Reference proteome</keyword>
<dbReference type="AlphaFoldDB" id="A0A7D9CYD6"/>
<organism evidence="2 3">
    <name type="scientific">Dekkera bruxellensis</name>
    <name type="common">Brettanomyces custersii</name>
    <dbReference type="NCBI Taxonomy" id="5007"/>
    <lineage>
        <taxon>Eukaryota</taxon>
        <taxon>Fungi</taxon>
        <taxon>Dikarya</taxon>
        <taxon>Ascomycota</taxon>
        <taxon>Saccharomycotina</taxon>
        <taxon>Pichiomycetes</taxon>
        <taxon>Pichiales</taxon>
        <taxon>Pichiaceae</taxon>
        <taxon>Brettanomyces</taxon>
    </lineage>
</organism>
<accession>A0A7D9CYD6</accession>
<dbReference type="EMBL" id="CABFWN010000003">
    <property type="protein sequence ID" value="VUG18336.1"/>
    <property type="molecule type" value="Genomic_DNA"/>
</dbReference>
<feature type="compositionally biased region" description="Basic and acidic residues" evidence="1">
    <location>
        <begin position="190"/>
        <end position="202"/>
    </location>
</feature>
<protein>
    <submittedName>
        <fullName evidence="2">DEBR0S3_08086g1_1</fullName>
    </submittedName>
</protein>
<reference evidence="2 3" key="1">
    <citation type="submission" date="2019-07" db="EMBL/GenBank/DDBJ databases">
        <authorList>
            <person name="Friedrich A."/>
            <person name="Schacherer J."/>
        </authorList>
    </citation>
    <scope>NUCLEOTIDE SEQUENCE [LARGE SCALE GENOMIC DNA]</scope>
</reference>
<name>A0A7D9CYD6_DEKBR</name>
<feature type="compositionally biased region" description="Basic residues" evidence="1">
    <location>
        <begin position="49"/>
        <end position="60"/>
    </location>
</feature>
<evidence type="ECO:0000313" key="2">
    <source>
        <dbReference type="EMBL" id="VUG18336.1"/>
    </source>
</evidence>
<feature type="compositionally biased region" description="Basic and acidic residues" evidence="1">
    <location>
        <begin position="251"/>
        <end position="261"/>
    </location>
</feature>
<proteinExistence type="predicted"/>
<evidence type="ECO:0000256" key="1">
    <source>
        <dbReference type="SAM" id="MobiDB-lite"/>
    </source>
</evidence>
<dbReference type="Proteomes" id="UP000478008">
    <property type="component" value="Unassembled WGS sequence"/>
</dbReference>
<feature type="region of interest" description="Disordered" evidence="1">
    <location>
        <begin position="251"/>
        <end position="275"/>
    </location>
</feature>